<organism evidence="1">
    <name type="scientific">Tanacetum cinerariifolium</name>
    <name type="common">Dalmatian daisy</name>
    <name type="synonym">Chrysanthemum cinerariifolium</name>
    <dbReference type="NCBI Taxonomy" id="118510"/>
    <lineage>
        <taxon>Eukaryota</taxon>
        <taxon>Viridiplantae</taxon>
        <taxon>Streptophyta</taxon>
        <taxon>Embryophyta</taxon>
        <taxon>Tracheophyta</taxon>
        <taxon>Spermatophyta</taxon>
        <taxon>Magnoliopsida</taxon>
        <taxon>eudicotyledons</taxon>
        <taxon>Gunneridae</taxon>
        <taxon>Pentapetalae</taxon>
        <taxon>asterids</taxon>
        <taxon>campanulids</taxon>
        <taxon>Asterales</taxon>
        <taxon>Asteraceae</taxon>
        <taxon>Asteroideae</taxon>
        <taxon>Anthemideae</taxon>
        <taxon>Anthemidinae</taxon>
        <taxon>Tanacetum</taxon>
    </lineage>
</organism>
<sequence length="137" mass="15142">KKLEIVQKEKDSIQLTVEKLKNASKSLNKLIDSQIVDNCKKGLGYNAVPPPQTGLFMPPKPNLSYIGLKEFTSEPAVKTVNAKTSEDVPKVVKNDNGAPIIKDWMSDDENASVPQPKIEKKIVKPSVAKVEFVMPKQ</sequence>
<dbReference type="AlphaFoldDB" id="A0A699LA04"/>
<accession>A0A699LA04</accession>
<name>A0A699LA04_TANCI</name>
<gene>
    <name evidence="1" type="ORF">Tci_697237</name>
</gene>
<proteinExistence type="predicted"/>
<protein>
    <submittedName>
        <fullName evidence="1">Uncharacterized protein</fullName>
    </submittedName>
</protein>
<evidence type="ECO:0000313" key="1">
    <source>
        <dbReference type="EMBL" id="GFB25266.1"/>
    </source>
</evidence>
<reference evidence="1" key="1">
    <citation type="journal article" date="2019" name="Sci. Rep.">
        <title>Draft genome of Tanacetum cinerariifolium, the natural source of mosquito coil.</title>
        <authorList>
            <person name="Yamashiro T."/>
            <person name="Shiraishi A."/>
            <person name="Satake H."/>
            <person name="Nakayama K."/>
        </authorList>
    </citation>
    <scope>NUCLEOTIDE SEQUENCE</scope>
</reference>
<feature type="non-terminal residue" evidence="1">
    <location>
        <position position="1"/>
    </location>
</feature>
<dbReference type="EMBL" id="BKCJ010585759">
    <property type="protein sequence ID" value="GFB25266.1"/>
    <property type="molecule type" value="Genomic_DNA"/>
</dbReference>
<comment type="caution">
    <text evidence="1">The sequence shown here is derived from an EMBL/GenBank/DDBJ whole genome shotgun (WGS) entry which is preliminary data.</text>
</comment>